<dbReference type="eggNOG" id="COG3458">
    <property type="taxonomic scope" value="Bacteria"/>
</dbReference>
<evidence type="ECO:0000259" key="2">
    <source>
        <dbReference type="Pfam" id="PF05448"/>
    </source>
</evidence>
<dbReference type="EMBL" id="CP001618">
    <property type="protein sequence ID" value="ACQ82297.1"/>
    <property type="molecule type" value="Genomic_DNA"/>
</dbReference>
<dbReference type="HOGENOM" id="CLU_871183_0_0_11"/>
<dbReference type="PANTHER" id="PTHR40111">
    <property type="entry name" value="CEPHALOSPORIN-C DEACETYLASE"/>
    <property type="match status" value="1"/>
</dbReference>
<protein>
    <submittedName>
        <fullName evidence="3">Acetyl xylan esterase</fullName>
    </submittedName>
</protein>
<dbReference type="InterPro" id="IPR029058">
    <property type="entry name" value="AB_hydrolase_fold"/>
</dbReference>
<feature type="binding site" evidence="1">
    <location>
        <position position="112"/>
    </location>
    <ligand>
        <name>substrate</name>
    </ligand>
</feature>
<dbReference type="Gene3D" id="3.40.50.1820">
    <property type="entry name" value="alpha/beta hydrolase"/>
    <property type="match status" value="1"/>
</dbReference>
<dbReference type="Proteomes" id="UP000007962">
    <property type="component" value="Chromosome"/>
</dbReference>
<feature type="domain" description="Acetyl xylan esterase" evidence="2">
    <location>
        <begin position="27"/>
        <end position="304"/>
    </location>
</feature>
<name>C5C5T9_BEUC1</name>
<sequence length="331" mass="34873">MNRLTGATVAPELVPDPGFDATYGHTLEDLLHVSAPADEPADFDAFWASVRAETSAVDPLPEVSGWRPLPGHEATHEVADLSYRSLDDAAIGGWVVRPTDGAEEVVVVGHGYGGRSDPGLDGVPPRALAVMPVARGLGSRSVVPGIGNDALPHVLWGIETPRSYSHVGSTADLWLAVTIGLALVPEARRLTYHGGSFGGGIGALALAFDDRFDGGYLEVPSFGDYPWRAGVDCLGSGRWVRAHLREHPEALETLRYADAATAAGRVRVPVVVAPALADPSVPPPSQFAVANALGGPTWLHALPAGHSEWVGSDAHERPDDASIRRFLLEQA</sequence>
<keyword evidence="4" id="KW-1185">Reference proteome</keyword>
<dbReference type="AlphaFoldDB" id="C5C5T9"/>
<dbReference type="InterPro" id="IPR039069">
    <property type="entry name" value="CE7"/>
</dbReference>
<dbReference type="SUPFAM" id="SSF53474">
    <property type="entry name" value="alpha/beta-Hydrolases"/>
    <property type="match status" value="1"/>
</dbReference>
<evidence type="ECO:0000256" key="1">
    <source>
        <dbReference type="PIRSR" id="PIRSR639069-2"/>
    </source>
</evidence>
<evidence type="ECO:0000313" key="4">
    <source>
        <dbReference type="Proteomes" id="UP000007962"/>
    </source>
</evidence>
<dbReference type="GO" id="GO:0005976">
    <property type="term" value="P:polysaccharide metabolic process"/>
    <property type="evidence" value="ECO:0007669"/>
    <property type="project" value="TreeGrafter"/>
</dbReference>
<accession>C5C5T9</accession>
<dbReference type="RefSeq" id="WP_015884534.1">
    <property type="nucleotide sequence ID" value="NC_012669.1"/>
</dbReference>
<proteinExistence type="predicted"/>
<dbReference type="ESTHER" id="beuc1-c5c5t9">
    <property type="family name" value="Acetyl-esterase_deacetylase"/>
</dbReference>
<evidence type="ECO:0000313" key="3">
    <source>
        <dbReference type="EMBL" id="ACQ82297.1"/>
    </source>
</evidence>
<dbReference type="InterPro" id="IPR008391">
    <property type="entry name" value="AXE1_dom"/>
</dbReference>
<dbReference type="GO" id="GO:0052689">
    <property type="term" value="F:carboxylic ester hydrolase activity"/>
    <property type="evidence" value="ECO:0007669"/>
    <property type="project" value="TreeGrafter"/>
</dbReference>
<gene>
    <name evidence="3" type="ordered locus">Bcav_4056</name>
</gene>
<dbReference type="PANTHER" id="PTHR40111:SF1">
    <property type="entry name" value="CEPHALOSPORIN-C DEACETYLASE"/>
    <property type="match status" value="1"/>
</dbReference>
<organism evidence="3 4">
    <name type="scientific">Beutenbergia cavernae (strain ATCC BAA-8 / DSM 12333 / CCUG 43141 / JCM 11478 / NBRC 16432 / NCIMB 13614 / HKI 0122)</name>
    <dbReference type="NCBI Taxonomy" id="471853"/>
    <lineage>
        <taxon>Bacteria</taxon>
        <taxon>Bacillati</taxon>
        <taxon>Actinomycetota</taxon>
        <taxon>Actinomycetes</taxon>
        <taxon>Micrococcales</taxon>
        <taxon>Beutenbergiaceae</taxon>
        <taxon>Beutenbergia</taxon>
    </lineage>
</organism>
<dbReference type="KEGG" id="bcv:Bcav_4056"/>
<reference evidence="3 4" key="1">
    <citation type="journal article" date="2009" name="Stand. Genomic Sci.">
        <title>Complete genome sequence of Beutenbergia cavernae type strain (HKI 0122).</title>
        <authorList>
            <person name="Land M."/>
            <person name="Pukall R."/>
            <person name="Abt B."/>
            <person name="Goker M."/>
            <person name="Rohde M."/>
            <person name="Glavina Del Rio T."/>
            <person name="Tice H."/>
            <person name="Copeland A."/>
            <person name="Cheng J.F."/>
            <person name="Lucas S."/>
            <person name="Chen F."/>
            <person name="Nolan M."/>
            <person name="Bruce D."/>
            <person name="Goodwin L."/>
            <person name="Pitluck S."/>
            <person name="Ivanova N."/>
            <person name="Mavromatis K."/>
            <person name="Ovchinnikova G."/>
            <person name="Pati A."/>
            <person name="Chen A."/>
            <person name="Palaniappan K."/>
            <person name="Hauser L."/>
            <person name="Chang Y.J."/>
            <person name="Jefferies C.C."/>
            <person name="Saunders E."/>
            <person name="Brettin T."/>
            <person name="Detter J.C."/>
            <person name="Han C."/>
            <person name="Chain P."/>
            <person name="Bristow J."/>
            <person name="Eisen J.A."/>
            <person name="Markowitz V."/>
            <person name="Hugenholtz P."/>
            <person name="Kyrpides N.C."/>
            <person name="Klenk H.P."/>
            <person name="Lapidus A."/>
        </authorList>
    </citation>
    <scope>NUCLEOTIDE SEQUENCE [LARGE SCALE GENOMIC DNA]</scope>
    <source>
        <strain evidence="4">ATCC BAA-8 / DSM 12333 / NBRC 16432</strain>
    </source>
</reference>
<dbReference type="Pfam" id="PF05448">
    <property type="entry name" value="AXE1"/>
    <property type="match status" value="1"/>
</dbReference>
<dbReference type="STRING" id="471853.Bcav_4056"/>